<name>A0A1I7YI26_9BILA</name>
<proteinExistence type="predicted"/>
<dbReference type="WBParaSite" id="L893_g16638.t1">
    <property type="protein sequence ID" value="L893_g16638.t1"/>
    <property type="gene ID" value="L893_g16638"/>
</dbReference>
<organism evidence="1 2">
    <name type="scientific">Steinernema glaseri</name>
    <dbReference type="NCBI Taxonomy" id="37863"/>
    <lineage>
        <taxon>Eukaryota</taxon>
        <taxon>Metazoa</taxon>
        <taxon>Ecdysozoa</taxon>
        <taxon>Nematoda</taxon>
        <taxon>Chromadorea</taxon>
        <taxon>Rhabditida</taxon>
        <taxon>Tylenchina</taxon>
        <taxon>Panagrolaimomorpha</taxon>
        <taxon>Strongyloidoidea</taxon>
        <taxon>Steinernematidae</taxon>
        <taxon>Steinernema</taxon>
    </lineage>
</organism>
<dbReference type="Proteomes" id="UP000095287">
    <property type="component" value="Unplaced"/>
</dbReference>
<evidence type="ECO:0000313" key="1">
    <source>
        <dbReference type="Proteomes" id="UP000095287"/>
    </source>
</evidence>
<keyword evidence="1" id="KW-1185">Reference proteome</keyword>
<evidence type="ECO:0000313" key="2">
    <source>
        <dbReference type="WBParaSite" id="L893_g16638.t1"/>
    </source>
</evidence>
<protein>
    <submittedName>
        <fullName evidence="2">Uncharacterized protein</fullName>
    </submittedName>
</protein>
<sequence>MDSSCMYPLELAELMHDYEPLFGRPSGVPSEEDFRPNHIPHYFPKEGLFLAPYDENEFLEEASELLREHHEELTDLPNDGARYDRAFSLLRQNYLIVKYTPKPEEQFQDEFLETWRELLPQIPSIEEVRENNPNWGEEQLRLFEELRHHPEKLFSLSQDEEVLNKVLDVLEFQHMAQIPEEGEDAEDEGLEVDFV</sequence>
<dbReference type="AlphaFoldDB" id="A0A1I7YI26"/>
<reference evidence="2" key="1">
    <citation type="submission" date="2016-11" db="UniProtKB">
        <authorList>
            <consortium name="WormBaseParasite"/>
        </authorList>
    </citation>
    <scope>IDENTIFICATION</scope>
</reference>
<accession>A0A1I7YI26</accession>